<dbReference type="Gene3D" id="3.60.20.10">
    <property type="entry name" value="Glutamine Phosphoribosylpyrophosphate, subunit 1, domain 1"/>
    <property type="match status" value="1"/>
</dbReference>
<feature type="domain" description="SIS" evidence="11">
    <location>
        <begin position="291"/>
        <end position="430"/>
    </location>
</feature>
<evidence type="ECO:0000256" key="1">
    <source>
        <dbReference type="ARBA" id="ARBA00001031"/>
    </source>
</evidence>
<evidence type="ECO:0000256" key="9">
    <source>
        <dbReference type="ARBA" id="ARBA00022962"/>
    </source>
</evidence>
<dbReference type="GO" id="GO:0005829">
    <property type="term" value="C:cytosol"/>
    <property type="evidence" value="ECO:0007669"/>
    <property type="project" value="TreeGrafter"/>
</dbReference>
<dbReference type="SUPFAM" id="SSF56235">
    <property type="entry name" value="N-terminal nucleophile aminohydrolases (Ntn hydrolases)"/>
    <property type="match status" value="1"/>
</dbReference>
<evidence type="ECO:0000256" key="6">
    <source>
        <dbReference type="ARBA" id="ARBA00022576"/>
    </source>
</evidence>
<reference evidence="12" key="1">
    <citation type="journal article" date="2015" name="Nature">
        <title>Complex archaea that bridge the gap between prokaryotes and eukaryotes.</title>
        <authorList>
            <person name="Spang A."/>
            <person name="Saw J.H."/>
            <person name="Jorgensen S.L."/>
            <person name="Zaremba-Niedzwiedzka K."/>
            <person name="Martijn J."/>
            <person name="Lind A.E."/>
            <person name="van Eijk R."/>
            <person name="Schleper C."/>
            <person name="Guy L."/>
            <person name="Ettema T.J."/>
        </authorList>
    </citation>
    <scope>NUCLEOTIDE SEQUENCE</scope>
</reference>
<dbReference type="CDD" id="cd05009">
    <property type="entry name" value="SIS_GlmS_GlmD_2"/>
    <property type="match status" value="1"/>
</dbReference>
<dbReference type="PANTHER" id="PTHR10937">
    <property type="entry name" value="GLUCOSAMINE--FRUCTOSE-6-PHOSPHATE AMINOTRANSFERASE, ISOMERIZING"/>
    <property type="match status" value="1"/>
</dbReference>
<dbReference type="PANTHER" id="PTHR10937:SF0">
    <property type="entry name" value="GLUTAMINE--FRUCTOSE-6-PHOSPHATE TRANSAMINASE (ISOMERIZING)"/>
    <property type="match status" value="1"/>
</dbReference>
<dbReference type="GO" id="GO:0006487">
    <property type="term" value="P:protein N-linked glycosylation"/>
    <property type="evidence" value="ECO:0007669"/>
    <property type="project" value="TreeGrafter"/>
</dbReference>
<dbReference type="InterPro" id="IPR029055">
    <property type="entry name" value="Ntn_hydrolases_N"/>
</dbReference>
<dbReference type="NCBIfam" id="TIGR01135">
    <property type="entry name" value="glmS"/>
    <property type="match status" value="1"/>
</dbReference>
<comment type="catalytic activity">
    <reaction evidence="1">
        <text>D-fructose 6-phosphate + L-glutamine = D-glucosamine 6-phosphate + L-glutamate</text>
        <dbReference type="Rhea" id="RHEA:13237"/>
        <dbReference type="ChEBI" id="CHEBI:29985"/>
        <dbReference type="ChEBI" id="CHEBI:58359"/>
        <dbReference type="ChEBI" id="CHEBI:58725"/>
        <dbReference type="ChEBI" id="CHEBI:61527"/>
        <dbReference type="EC" id="2.6.1.16"/>
    </reaction>
</comment>
<dbReference type="CDD" id="cd00714">
    <property type="entry name" value="GFAT"/>
    <property type="match status" value="1"/>
</dbReference>
<dbReference type="GO" id="GO:0004360">
    <property type="term" value="F:glutamine-fructose-6-phosphate transaminase (isomerizing) activity"/>
    <property type="evidence" value="ECO:0007669"/>
    <property type="project" value="UniProtKB-EC"/>
</dbReference>
<dbReference type="InterPro" id="IPR017932">
    <property type="entry name" value="GATase_2_dom"/>
</dbReference>
<dbReference type="Pfam" id="PF01380">
    <property type="entry name" value="SIS"/>
    <property type="match status" value="2"/>
</dbReference>
<dbReference type="EMBL" id="LAZR01000017">
    <property type="protein sequence ID" value="KKO05891.1"/>
    <property type="molecule type" value="Genomic_DNA"/>
</dbReference>
<evidence type="ECO:0000259" key="11">
    <source>
        <dbReference type="PROSITE" id="PS51464"/>
    </source>
</evidence>
<evidence type="ECO:0000259" key="10">
    <source>
        <dbReference type="PROSITE" id="PS51278"/>
    </source>
</evidence>
<keyword evidence="8" id="KW-0677">Repeat</keyword>
<dbReference type="PROSITE" id="PS51278">
    <property type="entry name" value="GATASE_TYPE_2"/>
    <property type="match status" value="1"/>
</dbReference>
<dbReference type="GO" id="GO:0006047">
    <property type="term" value="P:UDP-N-acetylglucosamine metabolic process"/>
    <property type="evidence" value="ECO:0007669"/>
    <property type="project" value="TreeGrafter"/>
</dbReference>
<dbReference type="GO" id="GO:0046349">
    <property type="term" value="P:amino sugar biosynthetic process"/>
    <property type="evidence" value="ECO:0007669"/>
    <property type="project" value="UniProtKB-ARBA"/>
</dbReference>
<dbReference type="GO" id="GO:0097367">
    <property type="term" value="F:carbohydrate derivative binding"/>
    <property type="evidence" value="ECO:0007669"/>
    <property type="project" value="InterPro"/>
</dbReference>
<comment type="caution">
    <text evidence="12">The sequence shown here is derived from an EMBL/GenBank/DDBJ whole genome shotgun (WGS) entry which is preliminary data.</text>
</comment>
<organism evidence="12">
    <name type="scientific">marine sediment metagenome</name>
    <dbReference type="NCBI Taxonomy" id="412755"/>
    <lineage>
        <taxon>unclassified sequences</taxon>
        <taxon>metagenomes</taxon>
        <taxon>ecological metagenomes</taxon>
    </lineage>
</organism>
<comment type="subcellular location">
    <subcellularLocation>
        <location evidence="2">Cytoplasm</location>
    </subcellularLocation>
</comment>
<dbReference type="InterPro" id="IPR046348">
    <property type="entry name" value="SIS_dom_sf"/>
</dbReference>
<evidence type="ECO:0000256" key="5">
    <source>
        <dbReference type="ARBA" id="ARBA00022490"/>
    </source>
</evidence>
<evidence type="ECO:0000256" key="2">
    <source>
        <dbReference type="ARBA" id="ARBA00004496"/>
    </source>
</evidence>
<dbReference type="NCBIfam" id="NF001484">
    <property type="entry name" value="PRK00331.1"/>
    <property type="match status" value="1"/>
</dbReference>
<gene>
    <name evidence="12" type="ORF">LCGC14_0069030</name>
</gene>
<dbReference type="InterPro" id="IPR005855">
    <property type="entry name" value="GFAT"/>
</dbReference>
<dbReference type="SUPFAM" id="SSF53697">
    <property type="entry name" value="SIS domain"/>
    <property type="match status" value="1"/>
</dbReference>
<dbReference type="InterPro" id="IPR035490">
    <property type="entry name" value="GlmS/FrlB_SIS"/>
</dbReference>
<dbReference type="InterPro" id="IPR047084">
    <property type="entry name" value="GFAT_N"/>
</dbReference>
<accession>A0A0F9VLA6</accession>
<dbReference type="HAMAP" id="MF_00164">
    <property type="entry name" value="GlmS"/>
    <property type="match status" value="1"/>
</dbReference>
<feature type="domain" description="SIS" evidence="11">
    <location>
        <begin position="463"/>
        <end position="604"/>
    </location>
</feature>
<dbReference type="FunFam" id="3.40.50.10490:FF:000002">
    <property type="entry name" value="Glutamine--fructose-6-phosphate aminotransferase [isomerizing]"/>
    <property type="match status" value="1"/>
</dbReference>
<evidence type="ECO:0000256" key="7">
    <source>
        <dbReference type="ARBA" id="ARBA00022679"/>
    </source>
</evidence>
<dbReference type="GO" id="GO:0006002">
    <property type="term" value="P:fructose 6-phosphate metabolic process"/>
    <property type="evidence" value="ECO:0007669"/>
    <property type="project" value="TreeGrafter"/>
</dbReference>
<evidence type="ECO:0000313" key="12">
    <source>
        <dbReference type="EMBL" id="KKO05891.1"/>
    </source>
</evidence>
<dbReference type="Pfam" id="PF13522">
    <property type="entry name" value="GATase_6"/>
    <property type="match status" value="1"/>
</dbReference>
<evidence type="ECO:0000256" key="3">
    <source>
        <dbReference type="ARBA" id="ARBA00012916"/>
    </source>
</evidence>
<keyword evidence="6" id="KW-0032">Aminotransferase</keyword>
<dbReference type="PROSITE" id="PS51464">
    <property type="entry name" value="SIS"/>
    <property type="match status" value="2"/>
</dbReference>
<proteinExistence type="inferred from homology"/>
<feature type="domain" description="Glutamine amidotransferase type-2" evidence="10">
    <location>
        <begin position="2"/>
        <end position="220"/>
    </location>
</feature>
<dbReference type="EC" id="2.6.1.16" evidence="3"/>
<keyword evidence="5" id="KW-0963">Cytoplasm</keyword>
<evidence type="ECO:0000256" key="4">
    <source>
        <dbReference type="ARBA" id="ARBA00016090"/>
    </source>
</evidence>
<keyword evidence="7" id="KW-0808">Transferase</keyword>
<dbReference type="FunFam" id="3.60.20.10:FF:000006">
    <property type="entry name" value="Glutamine--fructose-6-phosphate aminotransferase [isomerizing]"/>
    <property type="match status" value="1"/>
</dbReference>
<keyword evidence="9" id="KW-0315">Glutamine amidotransferase</keyword>
<name>A0A0F9VLA6_9ZZZZ</name>
<dbReference type="AlphaFoldDB" id="A0A0F9VLA6"/>
<dbReference type="Gene3D" id="3.40.50.10490">
    <property type="entry name" value="Glucose-6-phosphate isomerase like protein, domain 1"/>
    <property type="match status" value="2"/>
</dbReference>
<protein>
    <recommendedName>
        <fullName evidence="4">Glutamine--fructose-6-phosphate aminotransferase [isomerizing]</fullName>
        <ecNumber evidence="3">2.6.1.16</ecNumber>
    </recommendedName>
</protein>
<dbReference type="FunFam" id="3.40.50.10490:FF:000001">
    <property type="entry name" value="Glutamine--fructose-6-phosphate aminotransferase [isomerizing]"/>
    <property type="match status" value="1"/>
</dbReference>
<sequence>MCGIVGYIGYRDAFPIVIKGLQRLEYRGYDSAGIALYDGNQINLAKTKGKVEDLKNKAKIISQKGSIGIGHTRWATHGVPNDVNSHPHYSNSGDLVIIHNGIIENYESIKQELTKRGYTFQSDTDTEVLINLIEEVQKTEDVKLGKAVQIALNQVVGAYAIAVFDQKKPDEIVVAKLGSPLAIGIGEGEFFIASDASPFIEFTNNAVYLEDEEMAIIRLGKEIKLRKIKDDSVAYPNILELQMNLEEIEKGGYDHFMLKEIYEQPRAIKDTYRGRLLADQGLIRMAGIDLNMEKFLNANRIIIVACGTSWHAGLVAEYIFEDLARIPVEVEYASEFRYRNPVITDKDVLIAISQSGETADTLAAIKLAKEKGAFVFGVCNVVGSSIARETDAGAYTHAGPEIGVASTKAFTTQITVLTLIALKLAKAKGVFSESRYHEYLTELETIPSKVEKSLQSNALIEIIADVYKDSTNCLYLGRGYNFPVALEGALKLKEISYIHAEGYPAAEMKHGPIALIDEHMPVFVIATKKGHYEKVVSNIQEIKSRKGKIIAIVTEGDEQVRDLADHVIEVPETLESLTPLLTTIPLQLLSYHIAVMRGCNVDQPRNLAKSVTVE</sequence>
<dbReference type="InterPro" id="IPR001347">
    <property type="entry name" value="SIS_dom"/>
</dbReference>
<dbReference type="CDD" id="cd05008">
    <property type="entry name" value="SIS_GlmS_GlmD_1"/>
    <property type="match status" value="1"/>
</dbReference>
<dbReference type="InterPro" id="IPR035466">
    <property type="entry name" value="GlmS/AgaS_SIS"/>
</dbReference>
<evidence type="ECO:0000256" key="8">
    <source>
        <dbReference type="ARBA" id="ARBA00022737"/>
    </source>
</evidence>